<dbReference type="AlphaFoldDB" id="A0A6L6VFF9"/>
<evidence type="ECO:0000313" key="1">
    <source>
        <dbReference type="EMBL" id="MUZ74513.1"/>
    </source>
</evidence>
<gene>
    <name evidence="1" type="ORF">GOZ90_17640</name>
</gene>
<accession>A0A6L6VFF9</accession>
<organism evidence="1 2">
    <name type="scientific">Agrobacterium vitis</name>
    <name type="common">Rhizobium vitis</name>
    <dbReference type="NCBI Taxonomy" id="373"/>
    <lineage>
        <taxon>Bacteria</taxon>
        <taxon>Pseudomonadati</taxon>
        <taxon>Pseudomonadota</taxon>
        <taxon>Alphaproteobacteria</taxon>
        <taxon>Hyphomicrobiales</taxon>
        <taxon>Rhizobiaceae</taxon>
        <taxon>Rhizobium/Agrobacterium group</taxon>
        <taxon>Agrobacterium</taxon>
    </lineage>
</organism>
<dbReference type="EMBL" id="WPHR01000016">
    <property type="protein sequence ID" value="MUZ74513.1"/>
    <property type="molecule type" value="Genomic_DNA"/>
</dbReference>
<dbReference type="Gene3D" id="3.30.1360.120">
    <property type="entry name" value="Probable tRNA modification gtpase trme, domain 1"/>
    <property type="match status" value="1"/>
</dbReference>
<dbReference type="InterPro" id="IPR027266">
    <property type="entry name" value="TrmE/GcvT-like"/>
</dbReference>
<dbReference type="Proteomes" id="UP000477951">
    <property type="component" value="Unassembled WGS sequence"/>
</dbReference>
<name>A0A6L6VFF9_AGRVI</name>
<proteinExistence type="predicted"/>
<comment type="caution">
    <text evidence="1">The sequence shown here is derived from an EMBL/GenBank/DDBJ whole genome shotgun (WGS) entry which is preliminary data.</text>
</comment>
<sequence>MANLRPLKALDAATPRFASFAALEIREKLDLALASLTLRRNTVAPQPFGLDLPGPGRWVADQGVGAFWTGPGQWMVEAEGRAEEDFAADLKGAAGGCSVTEQTGGWVAVDILSRAGTGPVEALLAKLINIDLAAFGPGCATRTVLDHMTCFVIRRSETHVAVLGARSFSVSLWHALEIASSRIE</sequence>
<evidence type="ECO:0000313" key="2">
    <source>
        <dbReference type="Proteomes" id="UP000477951"/>
    </source>
</evidence>
<dbReference type="RefSeq" id="WP_337738766.1">
    <property type="nucleotide sequence ID" value="NZ_WPHR01000016.1"/>
</dbReference>
<reference evidence="1 2" key="1">
    <citation type="submission" date="2019-12" db="EMBL/GenBank/DDBJ databases">
        <title>Whole-genome sequencing of Allorhizobium vitis.</title>
        <authorList>
            <person name="Gan H.M."/>
            <person name="Szegedi E."/>
            <person name="Burr T."/>
            <person name="Savka M.A."/>
        </authorList>
    </citation>
    <scope>NUCLEOTIDE SEQUENCE [LARGE SCALE GENOMIC DNA]</scope>
    <source>
        <strain evidence="1 2">CG516</strain>
    </source>
</reference>
<protein>
    <submittedName>
        <fullName evidence="1">Sarcosine oxidase subunit gamma</fullName>
    </submittedName>
</protein>